<feature type="region of interest" description="Disordered" evidence="1">
    <location>
        <begin position="1"/>
        <end position="41"/>
    </location>
</feature>
<evidence type="ECO:0000313" key="3">
    <source>
        <dbReference type="Proteomes" id="UP000078492"/>
    </source>
</evidence>
<evidence type="ECO:0000313" key="2">
    <source>
        <dbReference type="EMBL" id="KYN23248.1"/>
    </source>
</evidence>
<feature type="compositionally biased region" description="Basic and acidic residues" evidence="1">
    <location>
        <begin position="29"/>
        <end position="41"/>
    </location>
</feature>
<dbReference type="OrthoDB" id="6740702at2759"/>
<sequence length="93" mass="10904">MTPSPTPSPSPTPPTPPTPRQAQNEDQEQEHQQQEQRRRQHEVDNFNYIDLRAENSQQFRNLAILWREATFAIRPPPEGSDIAQWLENAFREI</sequence>
<keyword evidence="3" id="KW-1185">Reference proteome</keyword>
<dbReference type="EMBL" id="KQ979040">
    <property type="protein sequence ID" value="KYN23248.1"/>
    <property type="molecule type" value="Genomic_DNA"/>
</dbReference>
<dbReference type="KEGG" id="tcz:108758466"/>
<organism evidence="2 3">
    <name type="scientific">Trachymyrmex cornetzi</name>
    <dbReference type="NCBI Taxonomy" id="471704"/>
    <lineage>
        <taxon>Eukaryota</taxon>
        <taxon>Metazoa</taxon>
        <taxon>Ecdysozoa</taxon>
        <taxon>Arthropoda</taxon>
        <taxon>Hexapoda</taxon>
        <taxon>Insecta</taxon>
        <taxon>Pterygota</taxon>
        <taxon>Neoptera</taxon>
        <taxon>Endopterygota</taxon>
        <taxon>Hymenoptera</taxon>
        <taxon>Apocrita</taxon>
        <taxon>Aculeata</taxon>
        <taxon>Formicoidea</taxon>
        <taxon>Formicidae</taxon>
        <taxon>Myrmicinae</taxon>
        <taxon>Trachymyrmex</taxon>
    </lineage>
</organism>
<dbReference type="AlphaFoldDB" id="A0A151JCK1"/>
<accession>A0A151JCK1</accession>
<gene>
    <name evidence="2" type="ORF">ALC57_04337</name>
</gene>
<dbReference type="Proteomes" id="UP000078492">
    <property type="component" value="Unassembled WGS sequence"/>
</dbReference>
<name>A0A151JCK1_9HYME</name>
<feature type="compositionally biased region" description="Pro residues" evidence="1">
    <location>
        <begin position="1"/>
        <end position="19"/>
    </location>
</feature>
<proteinExistence type="predicted"/>
<evidence type="ECO:0000256" key="1">
    <source>
        <dbReference type="SAM" id="MobiDB-lite"/>
    </source>
</evidence>
<protein>
    <submittedName>
        <fullName evidence="2">Uncharacterized protein</fullName>
    </submittedName>
</protein>
<reference evidence="2 3" key="1">
    <citation type="submission" date="2015-09" db="EMBL/GenBank/DDBJ databases">
        <title>Trachymyrmex cornetzi WGS genome.</title>
        <authorList>
            <person name="Nygaard S."/>
            <person name="Hu H."/>
            <person name="Boomsma J."/>
            <person name="Zhang G."/>
        </authorList>
    </citation>
    <scope>NUCLEOTIDE SEQUENCE [LARGE SCALE GENOMIC DNA]</scope>
    <source>
        <strain evidence="2">Tcor2-1</strain>
        <tissue evidence="2">Whole body</tissue>
    </source>
</reference>